<organism evidence="9 10">
    <name type="scientific">Dethiosulfatibacter aminovorans DSM 17477</name>
    <dbReference type="NCBI Taxonomy" id="1121476"/>
    <lineage>
        <taxon>Bacteria</taxon>
        <taxon>Bacillati</taxon>
        <taxon>Bacillota</taxon>
        <taxon>Tissierellia</taxon>
        <taxon>Dethiosulfatibacter</taxon>
    </lineage>
</organism>
<keyword evidence="1" id="KW-1003">Cell membrane</keyword>
<sequence>MNVDLLRDEGDEMRKTSYRIADYFIENDFADKGDYSRIVFGMEVLKTAVVQLTVVSIAGLVFGDILLALLFFIGFGFTRTFAGGFHMDTLLKCTTITLGFLLVSMFVSEYTYYFGEVHVINTLLIMVSLAVYSRFAPVENHNRSLSSDEKSKFKGQTMMIVIIMYVLIVGELLFVAEYDNYATAVNMGMTFEAFTLLPLNIGK</sequence>
<keyword evidence="3" id="KW-0645">Protease</keyword>
<feature type="transmembrane region" description="Helical" evidence="8">
    <location>
        <begin position="89"/>
        <end position="107"/>
    </location>
</feature>
<dbReference type="AlphaFoldDB" id="A0A1M6JEP0"/>
<evidence type="ECO:0000256" key="7">
    <source>
        <dbReference type="ARBA" id="ARBA00023136"/>
    </source>
</evidence>
<gene>
    <name evidence="9" type="ORF">SAMN02745751_02598</name>
</gene>
<evidence type="ECO:0000256" key="6">
    <source>
        <dbReference type="ARBA" id="ARBA00022989"/>
    </source>
</evidence>
<evidence type="ECO:0000256" key="8">
    <source>
        <dbReference type="SAM" id="Phobius"/>
    </source>
</evidence>
<proteinExistence type="predicted"/>
<keyword evidence="6 8" id="KW-1133">Transmembrane helix</keyword>
<evidence type="ECO:0000256" key="2">
    <source>
        <dbReference type="ARBA" id="ARBA00022654"/>
    </source>
</evidence>
<dbReference type="EMBL" id="FQZL01000021">
    <property type="protein sequence ID" value="SHJ45151.1"/>
    <property type="molecule type" value="Genomic_DNA"/>
</dbReference>
<keyword evidence="2" id="KW-0673">Quorum sensing</keyword>
<dbReference type="GO" id="GO:0006508">
    <property type="term" value="P:proteolysis"/>
    <property type="evidence" value="ECO:0007669"/>
    <property type="project" value="UniProtKB-KW"/>
</dbReference>
<accession>A0A1M6JEP0</accession>
<evidence type="ECO:0000313" key="10">
    <source>
        <dbReference type="Proteomes" id="UP000184052"/>
    </source>
</evidence>
<keyword evidence="4 8" id="KW-0812">Transmembrane</keyword>
<dbReference type="GO" id="GO:0008233">
    <property type="term" value="F:peptidase activity"/>
    <property type="evidence" value="ECO:0007669"/>
    <property type="project" value="UniProtKB-KW"/>
</dbReference>
<dbReference type="SMART" id="SM00793">
    <property type="entry name" value="AgrB"/>
    <property type="match status" value="1"/>
</dbReference>
<feature type="transmembrane region" description="Helical" evidence="8">
    <location>
        <begin position="157"/>
        <end position="175"/>
    </location>
</feature>
<dbReference type="InterPro" id="IPR006741">
    <property type="entry name" value="AgrB"/>
</dbReference>
<dbReference type="GO" id="GO:0016020">
    <property type="term" value="C:membrane"/>
    <property type="evidence" value="ECO:0007669"/>
    <property type="project" value="InterPro"/>
</dbReference>
<keyword evidence="5" id="KW-0378">Hydrolase</keyword>
<dbReference type="Proteomes" id="UP000184052">
    <property type="component" value="Unassembled WGS sequence"/>
</dbReference>
<keyword evidence="7 8" id="KW-0472">Membrane</keyword>
<feature type="transmembrane region" description="Helical" evidence="8">
    <location>
        <begin position="49"/>
        <end position="77"/>
    </location>
</feature>
<evidence type="ECO:0000313" key="9">
    <source>
        <dbReference type="EMBL" id="SHJ45151.1"/>
    </source>
</evidence>
<dbReference type="GO" id="GO:0009372">
    <property type="term" value="P:quorum sensing"/>
    <property type="evidence" value="ECO:0007669"/>
    <property type="project" value="UniProtKB-KW"/>
</dbReference>
<feature type="transmembrane region" description="Helical" evidence="8">
    <location>
        <begin position="119"/>
        <end position="136"/>
    </location>
</feature>
<dbReference type="Pfam" id="PF04647">
    <property type="entry name" value="AgrB"/>
    <property type="match status" value="1"/>
</dbReference>
<dbReference type="RefSeq" id="WP_073050007.1">
    <property type="nucleotide sequence ID" value="NZ_FQZL01000021.1"/>
</dbReference>
<name>A0A1M6JEP0_9FIRM</name>
<keyword evidence="10" id="KW-1185">Reference proteome</keyword>
<evidence type="ECO:0000256" key="5">
    <source>
        <dbReference type="ARBA" id="ARBA00022801"/>
    </source>
</evidence>
<evidence type="ECO:0000256" key="3">
    <source>
        <dbReference type="ARBA" id="ARBA00022670"/>
    </source>
</evidence>
<evidence type="ECO:0000256" key="4">
    <source>
        <dbReference type="ARBA" id="ARBA00022692"/>
    </source>
</evidence>
<evidence type="ECO:0000256" key="1">
    <source>
        <dbReference type="ARBA" id="ARBA00022475"/>
    </source>
</evidence>
<dbReference type="STRING" id="1121476.SAMN02745751_02598"/>
<reference evidence="9 10" key="1">
    <citation type="submission" date="2016-11" db="EMBL/GenBank/DDBJ databases">
        <authorList>
            <person name="Jaros S."/>
            <person name="Januszkiewicz K."/>
            <person name="Wedrychowicz H."/>
        </authorList>
    </citation>
    <scope>NUCLEOTIDE SEQUENCE [LARGE SCALE GENOMIC DNA]</scope>
    <source>
        <strain evidence="9 10">DSM 17477</strain>
    </source>
</reference>
<protein>
    <submittedName>
        <fullName evidence="9">Accessory gene regulator protein AgrB</fullName>
    </submittedName>
</protein>